<dbReference type="RefSeq" id="WP_098469908.1">
    <property type="nucleotide sequence ID" value="NZ_PDJD01000001.1"/>
</dbReference>
<keyword evidence="3" id="KW-1185">Reference proteome</keyword>
<gene>
    <name evidence="2" type="ORF">ATL40_2627</name>
</gene>
<evidence type="ECO:0000313" key="2">
    <source>
        <dbReference type="EMBL" id="PFG21008.1"/>
    </source>
</evidence>
<evidence type="ECO:0008006" key="4">
    <source>
        <dbReference type="Google" id="ProtNLM"/>
    </source>
</evidence>
<organism evidence="2 3">
    <name type="scientific">Serinibacter salmoneus</name>
    <dbReference type="NCBI Taxonomy" id="556530"/>
    <lineage>
        <taxon>Bacteria</taxon>
        <taxon>Bacillati</taxon>
        <taxon>Actinomycetota</taxon>
        <taxon>Actinomycetes</taxon>
        <taxon>Micrococcales</taxon>
        <taxon>Beutenbergiaceae</taxon>
        <taxon>Serinibacter</taxon>
    </lineage>
</organism>
<protein>
    <recommendedName>
        <fullName evidence="4">MinD-like ATPase involved in chromosome partitioning or flagellar assembly</fullName>
    </recommendedName>
</protein>
<feature type="compositionally biased region" description="Low complexity" evidence="1">
    <location>
        <begin position="236"/>
        <end position="246"/>
    </location>
</feature>
<reference evidence="2 3" key="1">
    <citation type="submission" date="2017-10" db="EMBL/GenBank/DDBJ databases">
        <title>Sequencing the genomes of 1000 actinobacteria strains.</title>
        <authorList>
            <person name="Klenk H.-P."/>
        </authorList>
    </citation>
    <scope>NUCLEOTIDE SEQUENCE [LARGE SCALE GENOMIC DNA]</scope>
    <source>
        <strain evidence="2 3">DSM 21801</strain>
    </source>
</reference>
<evidence type="ECO:0000256" key="1">
    <source>
        <dbReference type="SAM" id="MobiDB-lite"/>
    </source>
</evidence>
<sequence length="289" mass="29995">MRAAGALGTLLRSAGPASGRDLRAWHSGAVAPLAVKRRVGVTALAAGAGCTTVALELATLFATRRAGGARLVLAQGPGTPRSARLETPGLEVVTLAREAWPADTAAWRAAQDRLAPPVDLTITDWGATPANRLRDLADHSHAMCVVTKADRASIQEAFDVATALAVRVRIVLIAVDRAGSAGRATRFVLEALPLPAVLIEHDRVRARGVDRALAAPSLYRAAATVIEALAAPTETTPAAHAVTPAPGTHETTPAAGATETLPTRRRRRARTTGRAGDFQAGDGEPEEGR</sequence>
<proteinExistence type="predicted"/>
<dbReference type="Gene3D" id="3.40.50.300">
    <property type="entry name" value="P-loop containing nucleotide triphosphate hydrolases"/>
    <property type="match status" value="1"/>
</dbReference>
<accession>A0A2A9D2S4</accession>
<dbReference type="SUPFAM" id="SSF52540">
    <property type="entry name" value="P-loop containing nucleoside triphosphate hydrolases"/>
    <property type="match status" value="1"/>
</dbReference>
<comment type="caution">
    <text evidence="2">The sequence shown here is derived from an EMBL/GenBank/DDBJ whole genome shotgun (WGS) entry which is preliminary data.</text>
</comment>
<dbReference type="OrthoDB" id="3723362at2"/>
<feature type="region of interest" description="Disordered" evidence="1">
    <location>
        <begin position="236"/>
        <end position="289"/>
    </location>
</feature>
<name>A0A2A9D2S4_9MICO</name>
<evidence type="ECO:0000313" key="3">
    <source>
        <dbReference type="Proteomes" id="UP000224915"/>
    </source>
</evidence>
<dbReference type="EMBL" id="PDJD01000001">
    <property type="protein sequence ID" value="PFG21008.1"/>
    <property type="molecule type" value="Genomic_DNA"/>
</dbReference>
<dbReference type="InterPro" id="IPR027417">
    <property type="entry name" value="P-loop_NTPase"/>
</dbReference>
<dbReference type="AlphaFoldDB" id="A0A2A9D2S4"/>
<dbReference type="Proteomes" id="UP000224915">
    <property type="component" value="Unassembled WGS sequence"/>
</dbReference>